<evidence type="ECO:0000259" key="4">
    <source>
        <dbReference type="PROSITE" id="PS50995"/>
    </source>
</evidence>
<organism evidence="5 6">
    <name type="scientific">Aurantiacibacter xanthus</name>
    <dbReference type="NCBI Taxonomy" id="1784712"/>
    <lineage>
        <taxon>Bacteria</taxon>
        <taxon>Pseudomonadati</taxon>
        <taxon>Pseudomonadota</taxon>
        <taxon>Alphaproteobacteria</taxon>
        <taxon>Sphingomonadales</taxon>
        <taxon>Erythrobacteraceae</taxon>
        <taxon>Aurantiacibacter</taxon>
    </lineage>
</organism>
<dbReference type="AlphaFoldDB" id="A0A3A1P4T9"/>
<dbReference type="SMART" id="SM00347">
    <property type="entry name" value="HTH_MARR"/>
    <property type="match status" value="1"/>
</dbReference>
<dbReference type="OrthoDB" id="8256382at2"/>
<feature type="domain" description="HTH marR-type" evidence="4">
    <location>
        <begin position="1"/>
        <end position="136"/>
    </location>
</feature>
<protein>
    <submittedName>
        <fullName evidence="5">MarR family transcriptional regulator</fullName>
    </submittedName>
</protein>
<dbReference type="Pfam" id="PF12802">
    <property type="entry name" value="MarR_2"/>
    <property type="match status" value="1"/>
</dbReference>
<dbReference type="EMBL" id="QXFM01000103">
    <property type="protein sequence ID" value="RIV84787.1"/>
    <property type="molecule type" value="Genomic_DNA"/>
</dbReference>
<evidence type="ECO:0000313" key="6">
    <source>
        <dbReference type="Proteomes" id="UP000265366"/>
    </source>
</evidence>
<keyword evidence="1" id="KW-0805">Transcription regulation</keyword>
<dbReference type="GO" id="GO:0003700">
    <property type="term" value="F:DNA-binding transcription factor activity"/>
    <property type="evidence" value="ECO:0007669"/>
    <property type="project" value="InterPro"/>
</dbReference>
<sequence length="136" mass="14885">MRDPLPQLPGYSLRRAAHATAAELGERLATLGLRQVDASVLILIAENADVTASALGRQLDIQRANMVPLLKRLDDEGLIERQPLDGKSQALLLTAAGHARMEAALGIIHAFEDELLARIPARHREHLLPALNALWR</sequence>
<comment type="caution">
    <text evidence="5">The sequence shown here is derived from an EMBL/GenBank/DDBJ whole genome shotgun (WGS) entry which is preliminary data.</text>
</comment>
<dbReference type="PANTHER" id="PTHR42756">
    <property type="entry name" value="TRANSCRIPTIONAL REGULATOR, MARR"/>
    <property type="match status" value="1"/>
</dbReference>
<dbReference type="PANTHER" id="PTHR42756:SF1">
    <property type="entry name" value="TRANSCRIPTIONAL REPRESSOR OF EMRAB OPERON"/>
    <property type="match status" value="1"/>
</dbReference>
<keyword evidence="6" id="KW-1185">Reference proteome</keyword>
<accession>A0A3A1P4T9</accession>
<evidence type="ECO:0000256" key="2">
    <source>
        <dbReference type="ARBA" id="ARBA00023125"/>
    </source>
</evidence>
<dbReference type="GO" id="GO:0003677">
    <property type="term" value="F:DNA binding"/>
    <property type="evidence" value="ECO:0007669"/>
    <property type="project" value="UniProtKB-KW"/>
</dbReference>
<reference evidence="5 6" key="1">
    <citation type="submission" date="2018-08" db="EMBL/GenBank/DDBJ databases">
        <title>Erythrobacter zhengii sp.nov., a bacterium isolated from deep-sea sediment.</title>
        <authorList>
            <person name="Fang C."/>
            <person name="Wu Y.-H."/>
            <person name="Sun C."/>
            <person name="Wang H."/>
            <person name="Cheng H."/>
            <person name="Meng F.-X."/>
            <person name="Wang C.-S."/>
            <person name="Xu X.-W."/>
        </authorList>
    </citation>
    <scope>NUCLEOTIDE SEQUENCE [LARGE SCALE GENOMIC DNA]</scope>
    <source>
        <strain evidence="5 6">CCTCC AB 2015396</strain>
    </source>
</reference>
<dbReference type="InterPro" id="IPR036388">
    <property type="entry name" value="WH-like_DNA-bd_sf"/>
</dbReference>
<dbReference type="PROSITE" id="PS50995">
    <property type="entry name" value="HTH_MARR_2"/>
    <property type="match status" value="1"/>
</dbReference>
<gene>
    <name evidence="5" type="ORF">D2V17_11605</name>
</gene>
<keyword evidence="2" id="KW-0238">DNA-binding</keyword>
<dbReference type="Proteomes" id="UP000265366">
    <property type="component" value="Unassembled WGS sequence"/>
</dbReference>
<evidence type="ECO:0000256" key="3">
    <source>
        <dbReference type="ARBA" id="ARBA00023163"/>
    </source>
</evidence>
<dbReference type="InterPro" id="IPR000835">
    <property type="entry name" value="HTH_MarR-typ"/>
</dbReference>
<evidence type="ECO:0000313" key="5">
    <source>
        <dbReference type="EMBL" id="RIV84787.1"/>
    </source>
</evidence>
<keyword evidence="3" id="KW-0804">Transcription</keyword>
<dbReference type="InterPro" id="IPR036390">
    <property type="entry name" value="WH_DNA-bd_sf"/>
</dbReference>
<dbReference type="SUPFAM" id="SSF46785">
    <property type="entry name" value="Winged helix' DNA-binding domain"/>
    <property type="match status" value="1"/>
</dbReference>
<proteinExistence type="predicted"/>
<evidence type="ECO:0000256" key="1">
    <source>
        <dbReference type="ARBA" id="ARBA00023015"/>
    </source>
</evidence>
<dbReference type="Gene3D" id="1.10.10.10">
    <property type="entry name" value="Winged helix-like DNA-binding domain superfamily/Winged helix DNA-binding domain"/>
    <property type="match status" value="1"/>
</dbReference>
<name>A0A3A1P4T9_9SPHN</name>